<feature type="transmembrane region" description="Helical" evidence="8">
    <location>
        <begin position="161"/>
        <end position="182"/>
    </location>
</feature>
<dbReference type="AlphaFoldDB" id="A0A9X0D5T0"/>
<dbReference type="SUPFAM" id="SSF81321">
    <property type="entry name" value="Family A G protein-coupled receptor-like"/>
    <property type="match status" value="1"/>
</dbReference>
<dbReference type="InterPro" id="IPR000276">
    <property type="entry name" value="GPCR_Rhodpsn"/>
</dbReference>
<evidence type="ECO:0000256" key="3">
    <source>
        <dbReference type="ARBA" id="ARBA00022989"/>
    </source>
</evidence>
<keyword evidence="7" id="KW-0807">Transducer</keyword>
<keyword evidence="11" id="KW-1185">Reference proteome</keyword>
<dbReference type="Proteomes" id="UP001163046">
    <property type="component" value="Unassembled WGS sequence"/>
</dbReference>
<evidence type="ECO:0000259" key="9">
    <source>
        <dbReference type="PROSITE" id="PS50262"/>
    </source>
</evidence>
<organism evidence="10 11">
    <name type="scientific">Desmophyllum pertusum</name>
    <dbReference type="NCBI Taxonomy" id="174260"/>
    <lineage>
        <taxon>Eukaryota</taxon>
        <taxon>Metazoa</taxon>
        <taxon>Cnidaria</taxon>
        <taxon>Anthozoa</taxon>
        <taxon>Hexacorallia</taxon>
        <taxon>Scleractinia</taxon>
        <taxon>Caryophylliina</taxon>
        <taxon>Caryophylliidae</taxon>
        <taxon>Desmophyllum</taxon>
    </lineage>
</organism>
<dbReference type="Pfam" id="PF00001">
    <property type="entry name" value="7tm_1"/>
    <property type="match status" value="1"/>
</dbReference>
<keyword evidence="5 8" id="KW-0472">Membrane</keyword>
<dbReference type="GO" id="GO:0005886">
    <property type="term" value="C:plasma membrane"/>
    <property type="evidence" value="ECO:0007669"/>
    <property type="project" value="TreeGrafter"/>
</dbReference>
<dbReference type="InterPro" id="IPR017452">
    <property type="entry name" value="GPCR_Rhodpsn_7TM"/>
</dbReference>
<comment type="caution">
    <text evidence="10">The sequence shown here is derived from an EMBL/GenBank/DDBJ whole genome shotgun (WGS) entry which is preliminary data.</text>
</comment>
<gene>
    <name evidence="10" type="ORF">OS493_001282</name>
</gene>
<dbReference type="PANTHER" id="PTHR45695">
    <property type="entry name" value="LEUCOKININ RECEPTOR-RELATED"/>
    <property type="match status" value="1"/>
</dbReference>
<dbReference type="PROSITE" id="PS50262">
    <property type="entry name" value="G_PROTEIN_RECEP_F1_2"/>
    <property type="match status" value="1"/>
</dbReference>
<evidence type="ECO:0000256" key="7">
    <source>
        <dbReference type="ARBA" id="ARBA00023224"/>
    </source>
</evidence>
<feature type="transmembrane region" description="Helical" evidence="8">
    <location>
        <begin position="25"/>
        <end position="47"/>
    </location>
</feature>
<keyword evidence="6" id="KW-0675">Receptor</keyword>
<proteinExistence type="predicted"/>
<evidence type="ECO:0000256" key="4">
    <source>
        <dbReference type="ARBA" id="ARBA00023040"/>
    </source>
</evidence>
<evidence type="ECO:0000313" key="11">
    <source>
        <dbReference type="Proteomes" id="UP001163046"/>
    </source>
</evidence>
<evidence type="ECO:0000256" key="2">
    <source>
        <dbReference type="ARBA" id="ARBA00022692"/>
    </source>
</evidence>
<dbReference type="OrthoDB" id="9835842at2759"/>
<evidence type="ECO:0000313" key="10">
    <source>
        <dbReference type="EMBL" id="KAJ7387930.1"/>
    </source>
</evidence>
<dbReference type="Gene3D" id="1.20.1070.10">
    <property type="entry name" value="Rhodopsin 7-helix transmembrane proteins"/>
    <property type="match status" value="1"/>
</dbReference>
<evidence type="ECO:0000256" key="1">
    <source>
        <dbReference type="ARBA" id="ARBA00004141"/>
    </source>
</evidence>
<comment type="subcellular location">
    <subcellularLocation>
        <location evidence="1">Membrane</location>
        <topology evidence="1">Multi-pass membrane protein</topology>
    </subcellularLocation>
</comment>
<keyword evidence="4" id="KW-0297">G-protein coupled receptor</keyword>
<feature type="transmembrane region" description="Helical" evidence="8">
    <location>
        <begin position="67"/>
        <end position="86"/>
    </location>
</feature>
<dbReference type="PANTHER" id="PTHR45695:SF9">
    <property type="entry name" value="LEUCOKININ RECEPTOR"/>
    <property type="match status" value="1"/>
</dbReference>
<dbReference type="GO" id="GO:0004930">
    <property type="term" value="F:G protein-coupled receptor activity"/>
    <property type="evidence" value="ECO:0007669"/>
    <property type="project" value="UniProtKB-KW"/>
</dbReference>
<protein>
    <recommendedName>
        <fullName evidence="9">G-protein coupled receptors family 1 profile domain-containing protein</fullName>
    </recommendedName>
</protein>
<keyword evidence="2 8" id="KW-0812">Transmembrane</keyword>
<dbReference type="CDD" id="cd00637">
    <property type="entry name" value="7tm_classA_rhodopsin-like"/>
    <property type="match status" value="1"/>
</dbReference>
<feature type="transmembrane region" description="Helical" evidence="8">
    <location>
        <begin position="284"/>
        <end position="302"/>
    </location>
</feature>
<name>A0A9X0D5T0_9CNID</name>
<feature type="transmembrane region" description="Helical" evidence="8">
    <location>
        <begin position="244"/>
        <end position="264"/>
    </location>
</feature>
<evidence type="ECO:0000256" key="6">
    <source>
        <dbReference type="ARBA" id="ARBA00023170"/>
    </source>
</evidence>
<feature type="transmembrane region" description="Helical" evidence="8">
    <location>
        <begin position="107"/>
        <end position="127"/>
    </location>
</feature>
<keyword evidence="3 8" id="KW-1133">Transmembrane helix</keyword>
<dbReference type="PRINTS" id="PR00237">
    <property type="entry name" value="GPCRRHODOPSN"/>
</dbReference>
<feature type="domain" description="G-protein coupled receptors family 1 profile" evidence="9">
    <location>
        <begin position="7"/>
        <end position="299"/>
    </location>
</feature>
<reference evidence="10" key="1">
    <citation type="submission" date="2023-01" db="EMBL/GenBank/DDBJ databases">
        <title>Genome assembly of the deep-sea coral Lophelia pertusa.</title>
        <authorList>
            <person name="Herrera S."/>
            <person name="Cordes E."/>
        </authorList>
    </citation>
    <scope>NUCLEOTIDE SEQUENCE</scope>
    <source>
        <strain evidence="10">USNM1676648</strain>
        <tissue evidence="10">Polyp</tissue>
    </source>
</reference>
<accession>A0A9X0D5T0</accession>
<evidence type="ECO:0000256" key="8">
    <source>
        <dbReference type="SAM" id="Phobius"/>
    </source>
</evidence>
<sequence length="317" mass="35551">MLASVIGNAVVCRAILSLPSRQLPFSYYLVTNLAAAEIISSFCFPFYFVYDWLDHWPFGDIGCKLVFPIHMTAMLVVTYTLAFIAAHRYRVIVTYRSHLAPLPRAKVMLVLGLLWGAALMIVLPVGVMHRDIRLTSGYHICIALLPGDTLTDAPRHTSYSIVRFIVSYVIPNLVILMSYSAVALKLKHHMAATNISSESTRQASSQDCAAVSPPVQATLPTKRTRNSQDGSSVTDLELDILRMIYVIILIFVVCYIPTQVVFIYEQIKAGLSDWPYYVIVRRYSFLLHCLPGAFHPILYGTMSKFYANAFAKLVLCK</sequence>
<evidence type="ECO:0000256" key="5">
    <source>
        <dbReference type="ARBA" id="ARBA00023136"/>
    </source>
</evidence>
<dbReference type="EMBL" id="MU825873">
    <property type="protein sequence ID" value="KAJ7387930.1"/>
    <property type="molecule type" value="Genomic_DNA"/>
</dbReference>